<accession>A0A948TMV2</accession>
<dbReference type="InterPro" id="IPR037682">
    <property type="entry name" value="TonB_C"/>
</dbReference>
<evidence type="ECO:0000256" key="5">
    <source>
        <dbReference type="ARBA" id="ARBA00022519"/>
    </source>
</evidence>
<keyword evidence="10" id="KW-0998">Cell outer membrane</keyword>
<dbReference type="NCBIfam" id="TIGR01352">
    <property type="entry name" value="tonB_Cterm"/>
    <property type="match status" value="1"/>
</dbReference>
<evidence type="ECO:0000256" key="8">
    <source>
        <dbReference type="ARBA" id="ARBA00022989"/>
    </source>
</evidence>
<dbReference type="Gene3D" id="2.170.130.10">
    <property type="entry name" value="TonB-dependent receptor, plug domain"/>
    <property type="match status" value="1"/>
</dbReference>
<dbReference type="GO" id="GO:0098797">
    <property type="term" value="C:plasma membrane protein complex"/>
    <property type="evidence" value="ECO:0007669"/>
    <property type="project" value="TreeGrafter"/>
</dbReference>
<keyword evidence="3 10" id="KW-0813">Transport</keyword>
<reference evidence="13" key="2">
    <citation type="submission" date="2021-04" db="EMBL/GenBank/DDBJ databases">
        <authorList>
            <person name="Gilroy R."/>
        </authorList>
    </citation>
    <scope>NUCLEOTIDE SEQUENCE</scope>
    <source>
        <strain evidence="13">8470</strain>
    </source>
</reference>
<dbReference type="InterPro" id="IPR051045">
    <property type="entry name" value="TonB-dependent_transducer"/>
</dbReference>
<dbReference type="PANTHER" id="PTHR33446">
    <property type="entry name" value="PROTEIN TONB-RELATED"/>
    <property type="match status" value="1"/>
</dbReference>
<dbReference type="GO" id="GO:0031992">
    <property type="term" value="F:energy transducer activity"/>
    <property type="evidence" value="ECO:0007669"/>
    <property type="project" value="TreeGrafter"/>
</dbReference>
<sequence length="573" mass="63699">MGEVLVYILKSSACLAVFVVFYKVLLSRETFHRFNRCMLLGVAVLSCVLPLVQIHLDNGDAAVPSFFVAEEWWLAQDVLPEYGTQEAAFPWAGFVVLLYFAGMLATFFWHVASAFRMFRLLDGAKREQLSDGSVLVLHRREAAPFSWMKFVVMSEKDWRENGKVILLHEEAHVRLYHSYDLLFAGLLACVQWFNPAVWWLRRELQAVHEYEADEAAMCGGADAKEYQLLLIKKAVGARLYSLANSFNHSSLKKRITMMIKRKSNPWARMKCIYVLPLAAVAVAAFARPEVSDPLGEISNAKVTDLSAFVKAEEVKSVENGPAAQPKDSLKGRMLILKSKKGSLKDNEVVVVGYASADESKAEKIFDEVDMAPEYPGGMKECFRFLAMNLRYPVKAIENHIEGNVAVRFVVEKDGSLSGMHVLQGADPYLDAEALRVIGSMPKWNPGRVDGKPVRTRFVLPIVFKLQEQEGKAKVDTQSAKTDGKPAESASKALVLVDGKEYVGDLSKINPGRIESITVLKDEEAAAVYGAKGKNGVVLVKTKKAGKLNAPESRIEYNVQDKNAVVRITASEKE</sequence>
<dbReference type="Pfam" id="PF05569">
    <property type="entry name" value="Peptidase_M56"/>
    <property type="match status" value="1"/>
</dbReference>
<evidence type="ECO:0000256" key="11">
    <source>
        <dbReference type="SAM" id="Phobius"/>
    </source>
</evidence>
<keyword evidence="4" id="KW-1003">Cell membrane</keyword>
<evidence type="ECO:0000256" key="6">
    <source>
        <dbReference type="ARBA" id="ARBA00022692"/>
    </source>
</evidence>
<evidence type="ECO:0000313" key="13">
    <source>
        <dbReference type="EMBL" id="MBU3855875.1"/>
    </source>
</evidence>
<evidence type="ECO:0000256" key="1">
    <source>
        <dbReference type="ARBA" id="ARBA00004383"/>
    </source>
</evidence>
<feature type="transmembrane region" description="Helical" evidence="11">
    <location>
        <begin position="37"/>
        <end position="56"/>
    </location>
</feature>
<feature type="transmembrane region" description="Helical" evidence="11">
    <location>
        <begin position="6"/>
        <end position="25"/>
    </location>
</feature>
<evidence type="ECO:0000256" key="10">
    <source>
        <dbReference type="PROSITE-ProRule" id="PRU01360"/>
    </source>
</evidence>
<evidence type="ECO:0000256" key="9">
    <source>
        <dbReference type="ARBA" id="ARBA00023136"/>
    </source>
</evidence>
<dbReference type="GO" id="GO:0055085">
    <property type="term" value="P:transmembrane transport"/>
    <property type="evidence" value="ECO:0007669"/>
    <property type="project" value="InterPro"/>
</dbReference>
<dbReference type="PANTHER" id="PTHR33446:SF2">
    <property type="entry name" value="PROTEIN TONB"/>
    <property type="match status" value="1"/>
</dbReference>
<dbReference type="InterPro" id="IPR039426">
    <property type="entry name" value="TonB-dep_rcpt-like"/>
</dbReference>
<protein>
    <submittedName>
        <fullName evidence="13">TonB family protein</fullName>
    </submittedName>
</protein>
<dbReference type="InterPro" id="IPR008756">
    <property type="entry name" value="Peptidase_M56"/>
</dbReference>
<evidence type="ECO:0000256" key="7">
    <source>
        <dbReference type="ARBA" id="ARBA00022927"/>
    </source>
</evidence>
<feature type="transmembrane region" description="Helical" evidence="11">
    <location>
        <begin position="88"/>
        <end position="109"/>
    </location>
</feature>
<gene>
    <name evidence="13" type="ORF">H9928_04850</name>
</gene>
<dbReference type="SUPFAM" id="SSF74653">
    <property type="entry name" value="TolA/TonB C-terminal domain"/>
    <property type="match status" value="1"/>
</dbReference>
<name>A0A948TMV2_9BACT</name>
<dbReference type="Pfam" id="PF03544">
    <property type="entry name" value="TonB_C"/>
    <property type="match status" value="1"/>
</dbReference>
<evidence type="ECO:0000256" key="2">
    <source>
        <dbReference type="ARBA" id="ARBA00006555"/>
    </source>
</evidence>
<organism evidence="13 14">
    <name type="scientific">Candidatus Phocaeicola excrementipullorum</name>
    <dbReference type="NCBI Taxonomy" id="2838731"/>
    <lineage>
        <taxon>Bacteria</taxon>
        <taxon>Pseudomonadati</taxon>
        <taxon>Bacteroidota</taxon>
        <taxon>Bacteroidia</taxon>
        <taxon>Bacteroidales</taxon>
        <taxon>Bacteroidaceae</taxon>
        <taxon>Phocaeicola</taxon>
    </lineage>
</organism>
<dbReference type="NCBIfam" id="TIGR04057">
    <property type="entry name" value="SusC_RagA_signa"/>
    <property type="match status" value="1"/>
</dbReference>
<keyword evidence="5" id="KW-0997">Cell inner membrane</keyword>
<evidence type="ECO:0000313" key="14">
    <source>
        <dbReference type="Proteomes" id="UP000784286"/>
    </source>
</evidence>
<comment type="similarity">
    <text evidence="10">Belongs to the TonB-dependent receptor family.</text>
</comment>
<dbReference type="EMBL" id="JAHLFJ010000046">
    <property type="protein sequence ID" value="MBU3855875.1"/>
    <property type="molecule type" value="Genomic_DNA"/>
</dbReference>
<dbReference type="InterPro" id="IPR037066">
    <property type="entry name" value="Plug_dom_sf"/>
</dbReference>
<dbReference type="PROSITE" id="PS52016">
    <property type="entry name" value="TONB_DEPENDENT_REC_3"/>
    <property type="match status" value="1"/>
</dbReference>
<evidence type="ECO:0000256" key="4">
    <source>
        <dbReference type="ARBA" id="ARBA00022475"/>
    </source>
</evidence>
<dbReference type="CDD" id="cd07341">
    <property type="entry name" value="M56_BlaR1_MecR1_like"/>
    <property type="match status" value="1"/>
</dbReference>
<evidence type="ECO:0000259" key="12">
    <source>
        <dbReference type="PROSITE" id="PS52015"/>
    </source>
</evidence>
<comment type="caution">
    <text evidence="13">The sequence shown here is derived from an EMBL/GenBank/DDBJ whole genome shotgun (WGS) entry which is preliminary data.</text>
</comment>
<dbReference type="GO" id="GO:0015031">
    <property type="term" value="P:protein transport"/>
    <property type="evidence" value="ECO:0007669"/>
    <property type="project" value="UniProtKB-KW"/>
</dbReference>
<proteinExistence type="inferred from homology"/>
<dbReference type="AlphaFoldDB" id="A0A948TMV2"/>
<feature type="domain" description="TonB C-terminal" evidence="12">
    <location>
        <begin position="376"/>
        <end position="472"/>
    </location>
</feature>
<dbReference type="Proteomes" id="UP000784286">
    <property type="component" value="Unassembled WGS sequence"/>
</dbReference>
<keyword evidence="10" id="KW-1134">Transmembrane beta strand</keyword>
<keyword evidence="9 10" id="KW-0472">Membrane</keyword>
<dbReference type="InterPro" id="IPR006260">
    <property type="entry name" value="TonB/TolA_C"/>
</dbReference>
<keyword evidence="7" id="KW-0653">Protein transport</keyword>
<reference evidence="13" key="1">
    <citation type="journal article" date="2021" name="PeerJ">
        <title>Extensive microbial diversity within the chicken gut microbiome revealed by metagenomics and culture.</title>
        <authorList>
            <person name="Gilroy R."/>
            <person name="Ravi A."/>
            <person name="Getino M."/>
            <person name="Pursley I."/>
            <person name="Horton D.L."/>
            <person name="Alikhan N.F."/>
            <person name="Baker D."/>
            <person name="Gharbi K."/>
            <person name="Hall N."/>
            <person name="Watson M."/>
            <person name="Adriaenssens E.M."/>
            <person name="Foster-Nyarko E."/>
            <person name="Jarju S."/>
            <person name="Secka A."/>
            <person name="Antonio M."/>
            <person name="Oren A."/>
            <person name="Chaudhuri R.R."/>
            <person name="La Ragione R."/>
            <person name="Hildebrand F."/>
            <person name="Pallen M.J."/>
        </authorList>
    </citation>
    <scope>NUCLEOTIDE SEQUENCE</scope>
    <source>
        <strain evidence="13">8470</strain>
    </source>
</reference>
<dbReference type="PROSITE" id="PS52015">
    <property type="entry name" value="TONB_CTD"/>
    <property type="match status" value="1"/>
</dbReference>
<keyword evidence="6 10" id="KW-0812">Transmembrane</keyword>
<dbReference type="InterPro" id="IPR023997">
    <property type="entry name" value="TonB-dep_OMP_SusC/RagA_CS"/>
</dbReference>
<evidence type="ECO:0000256" key="3">
    <source>
        <dbReference type="ARBA" id="ARBA00022448"/>
    </source>
</evidence>
<keyword evidence="8 11" id="KW-1133">Transmembrane helix</keyword>
<comment type="subcellular location">
    <subcellularLocation>
        <location evidence="1">Cell inner membrane</location>
        <topology evidence="1">Single-pass membrane protein</topology>
        <orientation evidence="1">Periplasmic side</orientation>
    </subcellularLocation>
    <subcellularLocation>
        <location evidence="10">Cell outer membrane</location>
        <topology evidence="10">Multi-pass membrane protein</topology>
    </subcellularLocation>
</comment>
<comment type="similarity">
    <text evidence="2">Belongs to the TonB family.</text>
</comment>
<dbReference type="SUPFAM" id="SSF56935">
    <property type="entry name" value="Porins"/>
    <property type="match status" value="1"/>
</dbReference>
<dbReference type="Gene3D" id="3.30.1150.10">
    <property type="match status" value="1"/>
</dbReference>
<feature type="transmembrane region" description="Helical" evidence="11">
    <location>
        <begin position="267"/>
        <end position="286"/>
    </location>
</feature>
<dbReference type="GO" id="GO:0009279">
    <property type="term" value="C:cell outer membrane"/>
    <property type="evidence" value="ECO:0007669"/>
    <property type="project" value="UniProtKB-SubCell"/>
</dbReference>